<evidence type="ECO:0000313" key="2">
    <source>
        <dbReference type="Proteomes" id="UP000031443"/>
    </source>
</evidence>
<evidence type="ECO:0000313" key="1">
    <source>
        <dbReference type="EMBL" id="EMP38880.1"/>
    </source>
</evidence>
<protein>
    <submittedName>
        <fullName evidence="1">Uncharacterized protein</fullName>
    </submittedName>
</protein>
<dbReference type="EMBL" id="KB518361">
    <property type="protein sequence ID" value="EMP38880.1"/>
    <property type="molecule type" value="Genomic_DNA"/>
</dbReference>
<reference evidence="2" key="1">
    <citation type="journal article" date="2013" name="Nat. Genet.">
        <title>The draft genomes of soft-shell turtle and green sea turtle yield insights into the development and evolution of the turtle-specific body plan.</title>
        <authorList>
            <person name="Wang Z."/>
            <person name="Pascual-Anaya J."/>
            <person name="Zadissa A."/>
            <person name="Li W."/>
            <person name="Niimura Y."/>
            <person name="Huang Z."/>
            <person name="Li C."/>
            <person name="White S."/>
            <person name="Xiong Z."/>
            <person name="Fang D."/>
            <person name="Wang B."/>
            <person name="Ming Y."/>
            <person name="Chen Y."/>
            <person name="Zheng Y."/>
            <person name="Kuraku S."/>
            <person name="Pignatelli M."/>
            <person name="Herrero J."/>
            <person name="Beal K."/>
            <person name="Nozawa M."/>
            <person name="Li Q."/>
            <person name="Wang J."/>
            <person name="Zhang H."/>
            <person name="Yu L."/>
            <person name="Shigenobu S."/>
            <person name="Wang J."/>
            <person name="Liu J."/>
            <person name="Flicek P."/>
            <person name="Searle S."/>
            <person name="Wang J."/>
            <person name="Kuratani S."/>
            <person name="Yin Y."/>
            <person name="Aken B."/>
            <person name="Zhang G."/>
            <person name="Irie N."/>
        </authorList>
    </citation>
    <scope>NUCLEOTIDE SEQUENCE [LARGE SCALE GENOMIC DNA]</scope>
</reference>
<accession>M7BT08</accession>
<dbReference type="AlphaFoldDB" id="M7BT08"/>
<organism evidence="1 2">
    <name type="scientific">Chelonia mydas</name>
    <name type="common">Green sea-turtle</name>
    <name type="synonym">Chelonia agassizi</name>
    <dbReference type="NCBI Taxonomy" id="8469"/>
    <lineage>
        <taxon>Eukaryota</taxon>
        <taxon>Metazoa</taxon>
        <taxon>Chordata</taxon>
        <taxon>Craniata</taxon>
        <taxon>Vertebrata</taxon>
        <taxon>Euteleostomi</taxon>
        <taxon>Archelosauria</taxon>
        <taxon>Testudinata</taxon>
        <taxon>Testudines</taxon>
        <taxon>Cryptodira</taxon>
        <taxon>Durocryptodira</taxon>
        <taxon>Americhelydia</taxon>
        <taxon>Chelonioidea</taxon>
        <taxon>Cheloniidae</taxon>
        <taxon>Chelonia</taxon>
    </lineage>
</organism>
<keyword evidence="2" id="KW-1185">Reference proteome</keyword>
<gene>
    <name evidence="1" type="ORF">UY3_03920</name>
</gene>
<name>M7BT08_CHEMY</name>
<sequence length="104" mass="11178">MPGAPEGMNRTGLKVKAQEASAKRLSRLSIFTERSCDSTAQREASFQTDPALLHVLKEGAPYSLYAFDFQKSTGHHVALEYSAIRSGDTGTDSVVSGSGPRFAQ</sequence>
<dbReference type="Proteomes" id="UP000031443">
    <property type="component" value="Unassembled WGS sequence"/>
</dbReference>
<proteinExistence type="predicted"/>